<keyword evidence="3" id="KW-1185">Reference proteome</keyword>
<dbReference type="AlphaFoldDB" id="A0A4R4Z1A2"/>
<proteinExistence type="predicted"/>
<sequence length="67" mass="7295">MANSSQFTGWRKSSRSNETHNCVEIGFAPGLVGVRDTKDRDGGTLAFGQSAWLDFGAKLRSGAFDER</sequence>
<organism evidence="2 3">
    <name type="scientific">Saccharopolyspora elongata</name>
    <dbReference type="NCBI Taxonomy" id="2530387"/>
    <lineage>
        <taxon>Bacteria</taxon>
        <taxon>Bacillati</taxon>
        <taxon>Actinomycetota</taxon>
        <taxon>Actinomycetes</taxon>
        <taxon>Pseudonocardiales</taxon>
        <taxon>Pseudonocardiaceae</taxon>
        <taxon>Saccharopolyspora</taxon>
    </lineage>
</organism>
<accession>A0A4R4Z1A2</accession>
<dbReference type="RefSeq" id="WP_132485014.1">
    <property type="nucleotide sequence ID" value="NZ_SMKW01000015.1"/>
</dbReference>
<dbReference type="Pfam" id="PF04149">
    <property type="entry name" value="DUF397"/>
    <property type="match status" value="1"/>
</dbReference>
<dbReference type="EMBL" id="SMKW01000015">
    <property type="protein sequence ID" value="TDD51665.1"/>
    <property type="molecule type" value="Genomic_DNA"/>
</dbReference>
<gene>
    <name evidence="2" type="ORF">E1288_13915</name>
</gene>
<dbReference type="Proteomes" id="UP000294947">
    <property type="component" value="Unassembled WGS sequence"/>
</dbReference>
<feature type="domain" description="DUF397" evidence="1">
    <location>
        <begin position="9"/>
        <end position="59"/>
    </location>
</feature>
<evidence type="ECO:0000313" key="2">
    <source>
        <dbReference type="EMBL" id="TDD51665.1"/>
    </source>
</evidence>
<reference evidence="2 3" key="1">
    <citation type="submission" date="2019-03" db="EMBL/GenBank/DDBJ databases">
        <title>Draft genome sequences of novel Actinobacteria.</title>
        <authorList>
            <person name="Sahin N."/>
            <person name="Ay H."/>
            <person name="Saygin H."/>
        </authorList>
    </citation>
    <scope>NUCLEOTIDE SEQUENCE [LARGE SCALE GENOMIC DNA]</scope>
    <source>
        <strain evidence="2 3">7K502</strain>
    </source>
</reference>
<dbReference type="OrthoDB" id="4570646at2"/>
<protein>
    <submittedName>
        <fullName evidence="2">DUF397 domain-containing protein</fullName>
    </submittedName>
</protein>
<name>A0A4R4Z1A2_9PSEU</name>
<dbReference type="InterPro" id="IPR007278">
    <property type="entry name" value="DUF397"/>
</dbReference>
<comment type="caution">
    <text evidence="2">The sequence shown here is derived from an EMBL/GenBank/DDBJ whole genome shotgun (WGS) entry which is preliminary data.</text>
</comment>
<evidence type="ECO:0000313" key="3">
    <source>
        <dbReference type="Proteomes" id="UP000294947"/>
    </source>
</evidence>
<evidence type="ECO:0000259" key="1">
    <source>
        <dbReference type="Pfam" id="PF04149"/>
    </source>
</evidence>